<evidence type="ECO:0000259" key="3">
    <source>
        <dbReference type="Pfam" id="PF01248"/>
    </source>
</evidence>
<reference evidence="4 5" key="1">
    <citation type="journal article" date="2015" name="Mol. Biochem. Parasitol.">
        <title>Identification of polymorphic genes for use in assemblage B genotyping assays through comparative genomics of multiple assemblage B Giardia duodenalis isolates.</title>
        <authorList>
            <person name="Wielinga C."/>
            <person name="Thompson R.C."/>
            <person name="Monis P."/>
            <person name="Ryan U."/>
        </authorList>
    </citation>
    <scope>NUCLEOTIDE SEQUENCE [LARGE SCALE GENOMIC DNA]</scope>
    <source>
        <strain evidence="4 5">BAH15c1</strain>
    </source>
</reference>
<evidence type="ECO:0000256" key="2">
    <source>
        <dbReference type="ARBA" id="ARBA00023274"/>
    </source>
</evidence>
<dbReference type="InterPro" id="IPR004038">
    <property type="entry name" value="Ribosomal_eL8/eL30/eS12/Gad45"/>
</dbReference>
<keyword evidence="1 4" id="KW-0689">Ribosomal protein</keyword>
<dbReference type="EMBL" id="JXTI01000034">
    <property type="protein sequence ID" value="KWX14391.1"/>
    <property type="molecule type" value="Genomic_DNA"/>
</dbReference>
<gene>
    <name evidence="4" type="ORF">QR46_1622</name>
</gene>
<name>A0A132NWE1_GIAIN</name>
<dbReference type="OrthoDB" id="10249311at2759"/>
<comment type="caution">
    <text evidence="4">The sequence shown here is derived from an EMBL/GenBank/DDBJ whole genome shotgun (WGS) entry which is preliminary data.</text>
</comment>
<dbReference type="AlphaFoldDB" id="A0A132NWE1"/>
<dbReference type="SUPFAM" id="SSF55315">
    <property type="entry name" value="L30e-like"/>
    <property type="match status" value="1"/>
</dbReference>
<protein>
    <submittedName>
        <fullName evidence="4">SSU ribosomal protein S12E</fullName>
    </submittedName>
</protein>
<dbReference type="GO" id="GO:1990904">
    <property type="term" value="C:ribonucleoprotein complex"/>
    <property type="evidence" value="ECO:0007669"/>
    <property type="project" value="UniProtKB-KW"/>
</dbReference>
<dbReference type="InterPro" id="IPR029064">
    <property type="entry name" value="Ribosomal_eL30-like_sf"/>
</dbReference>
<evidence type="ECO:0000256" key="1">
    <source>
        <dbReference type="ARBA" id="ARBA00022980"/>
    </source>
</evidence>
<sequence length="136" mass="15641">MNSYRLKWLALIPHKSMAETIREGFKRIHNMDGLVTGHRQVFKYLERKRAKVCFLASDCEEKAYADIVECLCKEYKVRLCKKFSRKTLGELAGQVRCLADSDKIIKVVPASACVIHNFVGMSPEDVDNFINKLDEQ</sequence>
<proteinExistence type="predicted"/>
<dbReference type="VEuPathDB" id="GiardiaDB:QR46_1622"/>
<keyword evidence="2" id="KW-0687">Ribonucleoprotein</keyword>
<feature type="domain" description="Ribosomal protein eL8/eL30/eS12/Gadd45" evidence="3">
    <location>
        <begin position="21"/>
        <end position="99"/>
    </location>
</feature>
<dbReference type="Proteomes" id="UP000070089">
    <property type="component" value="Unassembled WGS sequence"/>
</dbReference>
<accession>A0A132NWE1</accession>
<organism evidence="4 5">
    <name type="scientific">Giardia duodenalis assemblage B</name>
    <dbReference type="NCBI Taxonomy" id="1394984"/>
    <lineage>
        <taxon>Eukaryota</taxon>
        <taxon>Metamonada</taxon>
        <taxon>Diplomonadida</taxon>
        <taxon>Hexamitidae</taxon>
        <taxon>Giardiinae</taxon>
        <taxon>Giardia</taxon>
    </lineage>
</organism>
<dbReference type="Pfam" id="PF01248">
    <property type="entry name" value="Ribosomal_L7Ae"/>
    <property type="match status" value="1"/>
</dbReference>
<dbReference type="Gene3D" id="3.30.1330.30">
    <property type="match status" value="1"/>
</dbReference>
<dbReference type="GO" id="GO:0005840">
    <property type="term" value="C:ribosome"/>
    <property type="evidence" value="ECO:0007669"/>
    <property type="project" value="UniProtKB-KW"/>
</dbReference>
<dbReference type="PANTHER" id="PTHR11843">
    <property type="entry name" value="40S RIBOSOMAL PROTEIN S12"/>
    <property type="match status" value="1"/>
</dbReference>
<evidence type="ECO:0000313" key="4">
    <source>
        <dbReference type="EMBL" id="KWX14391.1"/>
    </source>
</evidence>
<evidence type="ECO:0000313" key="5">
    <source>
        <dbReference type="Proteomes" id="UP000070089"/>
    </source>
</evidence>